<name>A0A9X1TTZ0_9BACT</name>
<dbReference type="RefSeq" id="WP_235177794.1">
    <property type="nucleotide sequence ID" value="NZ_JAKFFV010000005.1"/>
</dbReference>
<protein>
    <submittedName>
        <fullName evidence="1">Uncharacterized protein</fullName>
    </submittedName>
</protein>
<dbReference type="AlphaFoldDB" id="A0A9X1TTZ0"/>
<reference evidence="1" key="1">
    <citation type="submission" date="2022-01" db="EMBL/GenBank/DDBJ databases">
        <title>Novel species in genus Dyadobacter.</title>
        <authorList>
            <person name="Ma C."/>
        </authorList>
    </citation>
    <scope>NUCLEOTIDE SEQUENCE</scope>
    <source>
        <strain evidence="1">CY357</strain>
    </source>
</reference>
<gene>
    <name evidence="1" type="ORF">L0661_10960</name>
</gene>
<sequence>MIGTLKREVVKLAEGSKLFRKIYCRMKRSKSLDFPSMVESRRSASIFDLETLSAPLPYHPVFYFDDCNYYGILNCLLAYCHVNIADSRLPLHEIYIEHGIVIGNLVRTDSVKLSKTTLTYSRYREKYIAEKTDRSSISIGPYIHYAEGILDVSAFNSMKQDLGRVLLVFPSHSIGAVSVEYDQQEFCKEIENRKVGYDTVLVCMYWKDAQNGDHSLYEKMGYKLTTAGHRDDVYFLNRLKSIIMLSDMVISNSLGTHLGYSLFLGKPNYLFKQNMSLVAKSQSGHTLIKNYYDPGLTTTKNRDSQMLYDAFNTFEERITDAQYELTNYIWGFDCVKTQEELKAILLG</sequence>
<accession>A0A9X1TTZ0</accession>
<dbReference type="Proteomes" id="UP001139411">
    <property type="component" value="Unassembled WGS sequence"/>
</dbReference>
<evidence type="ECO:0000313" key="1">
    <source>
        <dbReference type="EMBL" id="MCF2498833.1"/>
    </source>
</evidence>
<comment type="caution">
    <text evidence="1">The sequence shown here is derived from an EMBL/GenBank/DDBJ whole genome shotgun (WGS) entry which is preliminary data.</text>
</comment>
<organism evidence="1 2">
    <name type="scientific">Dyadobacter chenhuakuii</name>
    <dbReference type="NCBI Taxonomy" id="2909339"/>
    <lineage>
        <taxon>Bacteria</taxon>
        <taxon>Pseudomonadati</taxon>
        <taxon>Bacteroidota</taxon>
        <taxon>Cytophagia</taxon>
        <taxon>Cytophagales</taxon>
        <taxon>Spirosomataceae</taxon>
        <taxon>Dyadobacter</taxon>
    </lineage>
</organism>
<dbReference type="EMBL" id="JAKFFV010000005">
    <property type="protein sequence ID" value="MCF2498833.1"/>
    <property type="molecule type" value="Genomic_DNA"/>
</dbReference>
<evidence type="ECO:0000313" key="2">
    <source>
        <dbReference type="Proteomes" id="UP001139411"/>
    </source>
</evidence>
<proteinExistence type="predicted"/>